<feature type="transmembrane region" description="Helical" evidence="1">
    <location>
        <begin position="245"/>
        <end position="268"/>
    </location>
</feature>
<keyword evidence="1" id="KW-0472">Membrane</keyword>
<proteinExistence type="predicted"/>
<evidence type="ECO:0000256" key="1">
    <source>
        <dbReference type="SAM" id="Phobius"/>
    </source>
</evidence>
<feature type="transmembrane region" description="Helical" evidence="1">
    <location>
        <begin position="149"/>
        <end position="169"/>
    </location>
</feature>
<evidence type="ECO:0000313" key="3">
    <source>
        <dbReference type="Proteomes" id="UP000228920"/>
    </source>
</evidence>
<feature type="transmembrane region" description="Helical" evidence="1">
    <location>
        <begin position="82"/>
        <end position="104"/>
    </location>
</feature>
<dbReference type="NCBIfam" id="TIGR00341">
    <property type="entry name" value="TIGR00341 family protein"/>
    <property type="match status" value="1"/>
</dbReference>
<feature type="transmembrane region" description="Helical" evidence="1">
    <location>
        <begin position="176"/>
        <end position="198"/>
    </location>
</feature>
<dbReference type="Proteomes" id="UP000228920">
    <property type="component" value="Unassembled WGS sequence"/>
</dbReference>
<comment type="caution">
    <text evidence="2">The sequence shown here is derived from an EMBL/GenBank/DDBJ whole genome shotgun (WGS) entry which is preliminary data.</text>
</comment>
<dbReference type="Pfam" id="PF04087">
    <property type="entry name" value="DUF389"/>
    <property type="match status" value="1"/>
</dbReference>
<keyword evidence="1" id="KW-1133">Transmembrane helix</keyword>
<dbReference type="InterPro" id="IPR005240">
    <property type="entry name" value="DUF389"/>
</dbReference>
<evidence type="ECO:0000313" key="2">
    <source>
        <dbReference type="EMBL" id="PIZ47652.1"/>
    </source>
</evidence>
<dbReference type="PANTHER" id="PTHR20992:SF9">
    <property type="entry name" value="AT15442P-RELATED"/>
    <property type="match status" value="1"/>
</dbReference>
<dbReference type="AlphaFoldDB" id="A0A2M7TL15"/>
<organism evidence="2 3">
    <name type="scientific">candidate division WWE3 bacterium CG_4_10_14_0_2_um_filter_41_14</name>
    <dbReference type="NCBI Taxonomy" id="1975072"/>
    <lineage>
        <taxon>Bacteria</taxon>
        <taxon>Katanobacteria</taxon>
    </lineage>
</organism>
<feature type="transmembrane region" description="Helical" evidence="1">
    <location>
        <begin position="210"/>
        <end position="233"/>
    </location>
</feature>
<sequence length="353" mass="38911">MFRTLHSKLHRGKTFVLANIVQSKRMKAPAPLKVQKLDFHQREGLIERLKEESKASHGFYLFLSLSVIITTFGLLLNSAAVIIGGMIIAPLLYPLIGVGMAVVTNSHSLLKHTVGLIIKSTIVVVVLSWIVTLFTPFNEVTNEISIRTTPTLIDLIVALASGAAGAYAVSEKERFASLTGVAVAAALVPPLAITGFAIATGNYELVWGSFILYAANLISVIVASSVVFSLLGFPKVKTKKNKKDVTRNVTITLAFFMVILFVLSMFFYNAITNMNRQKIVEQTVKLFLEDYKDARLISLSEKQNVDRYIISVMVQAPSSFYQGATSRLESDIEDKLGYDIDLKFFSIPVIQVQ</sequence>
<dbReference type="PANTHER" id="PTHR20992">
    <property type="entry name" value="AT15442P-RELATED"/>
    <property type="match status" value="1"/>
</dbReference>
<dbReference type="EMBL" id="PFNL01000034">
    <property type="protein sequence ID" value="PIZ47652.1"/>
    <property type="molecule type" value="Genomic_DNA"/>
</dbReference>
<keyword evidence="1" id="KW-0812">Transmembrane</keyword>
<feature type="transmembrane region" description="Helical" evidence="1">
    <location>
        <begin position="116"/>
        <end position="137"/>
    </location>
</feature>
<gene>
    <name evidence="2" type="ORF">COY32_01260</name>
</gene>
<name>A0A2M7TL15_UNCKA</name>
<reference evidence="3" key="1">
    <citation type="submission" date="2017-09" db="EMBL/GenBank/DDBJ databases">
        <title>Depth-based differentiation of microbial function through sediment-hosted aquifers and enrichment of novel symbionts in the deep terrestrial subsurface.</title>
        <authorList>
            <person name="Probst A.J."/>
            <person name="Ladd B."/>
            <person name="Jarett J.K."/>
            <person name="Geller-Mcgrath D.E."/>
            <person name="Sieber C.M.K."/>
            <person name="Emerson J.B."/>
            <person name="Anantharaman K."/>
            <person name="Thomas B.C."/>
            <person name="Malmstrom R."/>
            <person name="Stieglmeier M."/>
            <person name="Klingl A."/>
            <person name="Woyke T."/>
            <person name="Ryan C.M."/>
            <person name="Banfield J.F."/>
        </authorList>
    </citation>
    <scope>NUCLEOTIDE SEQUENCE [LARGE SCALE GENOMIC DNA]</scope>
</reference>
<protein>
    <submittedName>
        <fullName evidence="2">TIGR00341 family protein</fullName>
    </submittedName>
</protein>
<feature type="transmembrane region" description="Helical" evidence="1">
    <location>
        <begin position="58"/>
        <end position="76"/>
    </location>
</feature>
<accession>A0A2M7TL15</accession>